<evidence type="ECO:0000256" key="2">
    <source>
        <dbReference type="ARBA" id="ARBA00022475"/>
    </source>
</evidence>
<comment type="subcellular location">
    <subcellularLocation>
        <location evidence="1">Cell membrane</location>
        <topology evidence="1">Multi-pass membrane protein</topology>
    </subcellularLocation>
</comment>
<sequence>MIEDNDKNKRIAKNTFYLYIRMLFSMVISLYTSRVVLNTLGVEDFGIYNVVAGVISMFSFLNTSMSGAVSRFFAYEIGTNNWKHLQNTFSSALTIHLIIALLLMLLSETLGLWFLQNKLVIPENRILAANIIYQFSIFTSMIAIIQVPYVAMIMAYERMSVYACIEIINVLLKLVIVISLIYITFDKLIIYGLLLLISTLLISVIYGTYCIRKIDSCRFCLLGDKKLIYSMFTFSGWDLYGNASVLARTQGVNILLNMFFGAVLNAASGIASQIQTAVMSFAGSVLSAVRPQMIKSYAVGDYNRMINLIYKASMYTSILLLLFTIPLLIETDFILTLWLSEVPIYAGILCRYVLLFNLFANLSSVVVSAIHATGKIKRPSLINGTFYLSVIPFAYIAFYVGSQPQLAYIYNIFAVLAGLLSNVWTLHLYIPRFSFKQYAWLVLCRTVCVGSLTFFATYFFSKLFDAGWTRLICVGLFSTILLLVTTYFILMTNRERKLLKLRLL</sequence>
<dbReference type="AlphaFoldDB" id="A0A6I0SGM9"/>
<reference evidence="7 8" key="1">
    <citation type="journal article" date="2019" name="Nat. Med.">
        <title>A library of human gut bacterial isolates paired with longitudinal multiomics data enables mechanistic microbiome research.</title>
        <authorList>
            <person name="Poyet M."/>
            <person name="Groussin M."/>
            <person name="Gibbons S.M."/>
            <person name="Avila-Pacheco J."/>
            <person name="Jiang X."/>
            <person name="Kearney S.M."/>
            <person name="Perrotta A.R."/>
            <person name="Berdy B."/>
            <person name="Zhao S."/>
            <person name="Lieberman T.D."/>
            <person name="Swanson P.K."/>
            <person name="Smith M."/>
            <person name="Roesemann S."/>
            <person name="Alexander J.E."/>
            <person name="Rich S.A."/>
            <person name="Livny J."/>
            <person name="Vlamakis H."/>
            <person name="Clish C."/>
            <person name="Bullock K."/>
            <person name="Deik A."/>
            <person name="Scott J."/>
            <person name="Pierce K.A."/>
            <person name="Xavier R.J."/>
            <person name="Alm E.J."/>
        </authorList>
    </citation>
    <scope>NUCLEOTIDE SEQUENCE [LARGE SCALE GENOMIC DNA]</scope>
    <source>
        <strain evidence="7 8">BIOML-A156</strain>
    </source>
</reference>
<dbReference type="GO" id="GO:0005886">
    <property type="term" value="C:plasma membrane"/>
    <property type="evidence" value="ECO:0007669"/>
    <property type="project" value="UniProtKB-SubCell"/>
</dbReference>
<dbReference type="Proteomes" id="UP000488521">
    <property type="component" value="Unassembled WGS sequence"/>
</dbReference>
<dbReference type="EMBL" id="WCRS01000022">
    <property type="protein sequence ID" value="KAB4469588.1"/>
    <property type="molecule type" value="Genomic_DNA"/>
</dbReference>
<feature type="transmembrane region" description="Helical" evidence="6">
    <location>
        <begin position="127"/>
        <end position="149"/>
    </location>
</feature>
<accession>A0A6I0SGM9</accession>
<feature type="transmembrane region" description="Helical" evidence="6">
    <location>
        <begin position="188"/>
        <end position="206"/>
    </location>
</feature>
<keyword evidence="3 6" id="KW-0812">Transmembrane</keyword>
<evidence type="ECO:0000313" key="7">
    <source>
        <dbReference type="EMBL" id="KAB4469588.1"/>
    </source>
</evidence>
<feature type="transmembrane region" description="Helical" evidence="6">
    <location>
        <begin position="93"/>
        <end position="115"/>
    </location>
</feature>
<feature type="transmembrane region" description="Helical" evidence="6">
    <location>
        <begin position="407"/>
        <end position="426"/>
    </location>
</feature>
<keyword evidence="5 6" id="KW-0472">Membrane</keyword>
<feature type="transmembrane region" description="Helical" evidence="6">
    <location>
        <begin position="161"/>
        <end position="182"/>
    </location>
</feature>
<organism evidence="7 8">
    <name type="scientific">Bacteroides thetaiotaomicron</name>
    <dbReference type="NCBI Taxonomy" id="818"/>
    <lineage>
        <taxon>Bacteria</taxon>
        <taxon>Pseudomonadati</taxon>
        <taxon>Bacteroidota</taxon>
        <taxon>Bacteroidia</taxon>
        <taxon>Bacteroidales</taxon>
        <taxon>Bacteroidaceae</taxon>
        <taxon>Bacteroides</taxon>
    </lineage>
</organism>
<name>A0A6I0SGM9_BACT4</name>
<comment type="caution">
    <text evidence="7">The sequence shown here is derived from an EMBL/GenBank/DDBJ whole genome shotgun (WGS) entry which is preliminary data.</text>
</comment>
<feature type="transmembrane region" description="Helical" evidence="6">
    <location>
        <begin position="16"/>
        <end position="33"/>
    </location>
</feature>
<feature type="transmembrane region" description="Helical" evidence="6">
    <location>
        <begin position="308"/>
        <end position="329"/>
    </location>
</feature>
<keyword evidence="4 6" id="KW-1133">Transmembrane helix</keyword>
<evidence type="ECO:0000256" key="3">
    <source>
        <dbReference type="ARBA" id="ARBA00022692"/>
    </source>
</evidence>
<feature type="transmembrane region" description="Helical" evidence="6">
    <location>
        <begin position="438"/>
        <end position="461"/>
    </location>
</feature>
<feature type="transmembrane region" description="Helical" evidence="6">
    <location>
        <begin position="467"/>
        <end position="490"/>
    </location>
</feature>
<dbReference type="InterPro" id="IPR050833">
    <property type="entry name" value="Poly_Biosynth_Transport"/>
</dbReference>
<evidence type="ECO:0000256" key="1">
    <source>
        <dbReference type="ARBA" id="ARBA00004651"/>
    </source>
</evidence>
<dbReference type="RefSeq" id="WP_195385254.1">
    <property type="nucleotide sequence ID" value="NZ_CAXTFL010000059.1"/>
</dbReference>
<proteinExistence type="predicted"/>
<keyword evidence="2" id="KW-1003">Cell membrane</keyword>
<evidence type="ECO:0000256" key="5">
    <source>
        <dbReference type="ARBA" id="ARBA00023136"/>
    </source>
</evidence>
<evidence type="ECO:0000256" key="6">
    <source>
        <dbReference type="SAM" id="Phobius"/>
    </source>
</evidence>
<dbReference type="Pfam" id="PF01943">
    <property type="entry name" value="Polysacc_synt"/>
    <property type="match status" value="1"/>
</dbReference>
<evidence type="ECO:0000313" key="8">
    <source>
        <dbReference type="Proteomes" id="UP000488521"/>
    </source>
</evidence>
<feature type="transmembrane region" description="Helical" evidence="6">
    <location>
        <begin position="344"/>
        <end position="369"/>
    </location>
</feature>
<evidence type="ECO:0000256" key="4">
    <source>
        <dbReference type="ARBA" id="ARBA00022989"/>
    </source>
</evidence>
<gene>
    <name evidence="7" type="ORF">GAN59_21355</name>
</gene>
<dbReference type="PANTHER" id="PTHR30250">
    <property type="entry name" value="PST FAMILY PREDICTED COLANIC ACID TRANSPORTER"/>
    <property type="match status" value="1"/>
</dbReference>
<dbReference type="InterPro" id="IPR002797">
    <property type="entry name" value="Polysacc_synth"/>
</dbReference>
<dbReference type="PANTHER" id="PTHR30250:SF26">
    <property type="entry name" value="PSMA PROTEIN"/>
    <property type="match status" value="1"/>
</dbReference>
<protein>
    <submittedName>
        <fullName evidence="7">Oligosaccharide flippase family protein</fullName>
    </submittedName>
</protein>
<feature type="transmembrane region" description="Helical" evidence="6">
    <location>
        <begin position="45"/>
        <end position="63"/>
    </location>
</feature>
<feature type="transmembrane region" description="Helical" evidence="6">
    <location>
        <begin position="381"/>
        <end position="401"/>
    </location>
</feature>